<evidence type="ECO:0000313" key="2">
    <source>
        <dbReference type="EMBL" id="ECB7108224.1"/>
    </source>
</evidence>
<gene>
    <name evidence="2" type="ORF">E1A34_19505</name>
    <name evidence="1" type="ORF">EVG73_20720</name>
</gene>
<protein>
    <submittedName>
        <fullName evidence="2">Uncharacterized protein</fullName>
    </submittedName>
</protein>
<accession>A0A5Y0S452</accession>
<comment type="caution">
    <text evidence="2">The sequence shown here is derived from an EMBL/GenBank/DDBJ whole genome shotgun (WGS) entry which is preliminary data.</text>
</comment>
<dbReference type="EMBL" id="AAHWTY010000076">
    <property type="protein sequence ID" value="ECB1914784.1"/>
    <property type="molecule type" value="Genomic_DNA"/>
</dbReference>
<dbReference type="EMBL" id="AAHYLK010000022">
    <property type="protein sequence ID" value="ECB7108224.1"/>
    <property type="molecule type" value="Genomic_DNA"/>
</dbReference>
<organism evidence="2">
    <name type="scientific">Salmonella newport</name>
    <dbReference type="NCBI Taxonomy" id="108619"/>
    <lineage>
        <taxon>Bacteria</taxon>
        <taxon>Pseudomonadati</taxon>
        <taxon>Pseudomonadota</taxon>
        <taxon>Gammaproteobacteria</taxon>
        <taxon>Enterobacterales</taxon>
        <taxon>Enterobacteriaceae</taxon>
        <taxon>Salmonella</taxon>
    </lineage>
</organism>
<reference evidence="2" key="1">
    <citation type="submission" date="2019-03" db="EMBL/GenBank/DDBJ databases">
        <authorList>
            <person name="Ashton P.M."/>
            <person name="Dallman T."/>
            <person name="Nair S."/>
            <person name="De Pinna E."/>
            <person name="Peters T."/>
            <person name="Grant K."/>
        </authorList>
    </citation>
    <scope>NUCLEOTIDE SEQUENCE [LARGE SCALE GENOMIC DNA]</scope>
    <source>
        <strain evidence="2">271153</strain>
        <strain evidence="1">500372</strain>
    </source>
</reference>
<evidence type="ECO:0000313" key="1">
    <source>
        <dbReference type="EMBL" id="ECB1914784.1"/>
    </source>
</evidence>
<dbReference type="AlphaFoldDB" id="A0A5Y0S452"/>
<dbReference type="Proteomes" id="UP000839827">
    <property type="component" value="Unassembled WGS sequence"/>
</dbReference>
<sequence length="90" mass="10288">MSLTQAKCPICKEPATYTSRNTDDDRFYRCPNCGDYDIPGDCARLMEKGIMHPDLHQRMRTRTKGQVPHFKINEYGAIVLNFLPASDANH</sequence>
<proteinExistence type="predicted"/>
<name>A0A5Y0S452_SALNE</name>